<keyword evidence="2" id="KW-1185">Reference proteome</keyword>
<sequence length="265" mass="30631">MRIKVKIAENNRPFEIHYVDAEAESTVDTFLNGLVMKKLIHVNGMNNFTCSGYKKSELRIQKLEELFSAGSKIKLTSPAATLTLTLKGGAEEQVHHWLFDYSEFIRMTHYYYDTTVKENIAPDTVFFIQHNYDKVLARYSNRHLDFYYMDNHFEALTDGRLPTPNMKIHFKSREELSKDELKWMRSISFPDKLPKNPVLAGKEIKSQQDIDEATVLLHRIITIIGRFGRAGEPLKKSETDYPSYVQVGEASTIGYVSLKQLQKLN</sequence>
<dbReference type="RefSeq" id="WP_092987315.1">
    <property type="nucleotide sequence ID" value="NZ_FNFY01000021.1"/>
</dbReference>
<dbReference type="OrthoDB" id="2387872at2"/>
<evidence type="ECO:0000313" key="1">
    <source>
        <dbReference type="EMBL" id="SDL09213.1"/>
    </source>
</evidence>
<organism evidence="1 2">
    <name type="scientific">Lacicoccus qingdaonensis</name>
    <dbReference type="NCBI Taxonomy" id="576118"/>
    <lineage>
        <taxon>Bacteria</taxon>
        <taxon>Bacillati</taxon>
        <taxon>Bacillota</taxon>
        <taxon>Bacilli</taxon>
        <taxon>Bacillales</taxon>
        <taxon>Salinicoccaceae</taxon>
        <taxon>Lacicoccus</taxon>
    </lineage>
</organism>
<dbReference type="AlphaFoldDB" id="A0A1G9H9U0"/>
<reference evidence="2" key="1">
    <citation type="submission" date="2016-10" db="EMBL/GenBank/DDBJ databases">
        <authorList>
            <person name="Varghese N."/>
            <person name="Submissions S."/>
        </authorList>
    </citation>
    <scope>NUCLEOTIDE SEQUENCE [LARGE SCALE GENOMIC DNA]</scope>
    <source>
        <strain evidence="2">CGMCC 1.8895</strain>
    </source>
</reference>
<name>A0A1G9H9U0_9BACL</name>
<dbReference type="Proteomes" id="UP000199008">
    <property type="component" value="Unassembled WGS sequence"/>
</dbReference>
<evidence type="ECO:0000313" key="2">
    <source>
        <dbReference type="Proteomes" id="UP000199008"/>
    </source>
</evidence>
<gene>
    <name evidence="1" type="ORF">SAMN05216216_12118</name>
</gene>
<protein>
    <submittedName>
        <fullName evidence="1">Uncharacterized protein</fullName>
    </submittedName>
</protein>
<proteinExistence type="predicted"/>
<dbReference type="STRING" id="576118.SAMN05216216_12118"/>
<accession>A0A1G9H9U0</accession>
<dbReference type="EMBL" id="FNFY01000021">
    <property type="protein sequence ID" value="SDL09213.1"/>
    <property type="molecule type" value="Genomic_DNA"/>
</dbReference>